<evidence type="ECO:0000259" key="3">
    <source>
        <dbReference type="Pfam" id="PF04991"/>
    </source>
</evidence>
<dbReference type="Proteomes" id="UP000032120">
    <property type="component" value="Unassembled WGS sequence"/>
</dbReference>
<proteinExistence type="predicted"/>
<evidence type="ECO:0000313" key="5">
    <source>
        <dbReference type="Proteomes" id="UP000032120"/>
    </source>
</evidence>
<reference evidence="4 5" key="1">
    <citation type="submission" date="2015-01" db="EMBL/GenBank/DDBJ databases">
        <title>Draft genome sequence of Leucobacter komagatae strain VKM ST2845.</title>
        <authorList>
            <person name="Karlyshev A.V."/>
            <person name="Kudryashova E.B."/>
        </authorList>
    </citation>
    <scope>NUCLEOTIDE SEQUENCE [LARGE SCALE GENOMIC DNA]</scope>
    <source>
        <strain evidence="4 5">VKM ST2845</strain>
    </source>
</reference>
<name>A0A0D0IL67_9MICO</name>
<organism evidence="4 5">
    <name type="scientific">Leucobacter komagatae</name>
    <dbReference type="NCBI Taxonomy" id="55969"/>
    <lineage>
        <taxon>Bacteria</taxon>
        <taxon>Bacillati</taxon>
        <taxon>Actinomycetota</taxon>
        <taxon>Actinomycetes</taxon>
        <taxon>Micrococcales</taxon>
        <taxon>Microbacteriaceae</taxon>
        <taxon>Leucobacter</taxon>
    </lineage>
</organism>
<comment type="caution">
    <text evidence="4">The sequence shown here is derived from an EMBL/GenBank/DDBJ whole genome shotgun (WGS) entry which is preliminary data.</text>
</comment>
<keyword evidence="5" id="KW-1185">Reference proteome</keyword>
<feature type="domain" description="LicD/FKTN/FKRP nucleotidyltransferase" evidence="3">
    <location>
        <begin position="71"/>
        <end position="99"/>
    </location>
</feature>
<dbReference type="EMBL" id="JXSQ01000020">
    <property type="protein sequence ID" value="KIP51862.1"/>
    <property type="molecule type" value="Genomic_DNA"/>
</dbReference>
<dbReference type="Gene3D" id="3.40.50.150">
    <property type="entry name" value="Vaccinia Virus protein VP39"/>
    <property type="match status" value="1"/>
</dbReference>
<dbReference type="Pfam" id="PF04991">
    <property type="entry name" value="LicD"/>
    <property type="match status" value="1"/>
</dbReference>
<dbReference type="PANTHER" id="PTHR13627">
    <property type="entry name" value="FUKUTIN RELATED PROTEIN"/>
    <property type="match status" value="1"/>
</dbReference>
<dbReference type="InterPro" id="IPR007074">
    <property type="entry name" value="LicD/FKTN/FKRP_NTP_transf"/>
</dbReference>
<dbReference type="SUPFAM" id="SSF53335">
    <property type="entry name" value="S-adenosyl-L-methionine-dependent methyltransferases"/>
    <property type="match status" value="1"/>
</dbReference>
<evidence type="ECO:0000313" key="4">
    <source>
        <dbReference type="EMBL" id="KIP51862.1"/>
    </source>
</evidence>
<protein>
    <recommendedName>
        <fullName evidence="3">LicD/FKTN/FKRP nucleotidyltransferase domain-containing protein</fullName>
    </recommendedName>
</protein>
<gene>
    <name evidence="4" type="ORF">SD72_12520</name>
</gene>
<evidence type="ECO:0000256" key="1">
    <source>
        <dbReference type="SAM" id="Coils"/>
    </source>
</evidence>
<sequence>MDSGNGVEYARFTVAFDATPVRTAVVDGEGIPLSINKWGRLGKTLGAGNPGVQERILNRTSEIIEVLRGLGLHPFIVGGTLLGAVRDGALLPHDDDADIAYLSDFTNPADVAAEGLRTGHALQNLGYELVRHSAAHMQLFFRTPEGDPDYYIDVFTAFFTADGMVNQPFHVRGRLREDQMVPFSNAAIGEHVYPAPADPEAWLVINYDENWRTPIPGYQLHTPETTRRRFNTWFGAFHFHRDFWNDWYADPNAPAFSEWHPGRDWIVQHETELSSPVVLELGAGDGDLAGRLTSAAPRRRVIASDFAYGPSTIARERGAIDGFETAHINLYRTLALASPARLGISGPFDIVANHFLDEVGHLARGNALRLVRMALRSGGSAVATLHGHPAEDIRFDDPTTWHLASYDLEREAKALGLGVEVIPIEQSAPQTPEDTSAENPTQRSDRRTYGARFTLSERPFPPKEESLRSQLKRLFLRARPQSQKEALSVLTERVAELERELDEYRRDSLRVAELMDLAEQRFTPGISPNTGEDRSPK</sequence>
<keyword evidence="1" id="KW-0175">Coiled coil</keyword>
<dbReference type="AlphaFoldDB" id="A0A0D0IL67"/>
<feature type="compositionally biased region" description="Polar residues" evidence="2">
    <location>
        <begin position="427"/>
        <end position="442"/>
    </location>
</feature>
<feature type="region of interest" description="Disordered" evidence="2">
    <location>
        <begin position="424"/>
        <end position="448"/>
    </location>
</feature>
<evidence type="ECO:0000256" key="2">
    <source>
        <dbReference type="SAM" id="MobiDB-lite"/>
    </source>
</evidence>
<dbReference type="GO" id="GO:0009100">
    <property type="term" value="P:glycoprotein metabolic process"/>
    <property type="evidence" value="ECO:0007669"/>
    <property type="project" value="UniProtKB-ARBA"/>
</dbReference>
<accession>A0A0D0IL67</accession>
<dbReference type="InterPro" id="IPR052613">
    <property type="entry name" value="LicD_transferase"/>
</dbReference>
<feature type="coiled-coil region" evidence="1">
    <location>
        <begin position="487"/>
        <end position="514"/>
    </location>
</feature>
<dbReference type="PANTHER" id="PTHR13627:SF31">
    <property type="entry name" value="RIBITOL 5-PHOSPHATE TRANSFERASE FKRP"/>
    <property type="match status" value="1"/>
</dbReference>
<dbReference type="InterPro" id="IPR029063">
    <property type="entry name" value="SAM-dependent_MTases_sf"/>
</dbReference>